<accession>A0A0B5E0L3</accession>
<gene>
    <name evidence="1" type="ORF">P73_1292</name>
</gene>
<dbReference type="RefSeq" id="WP_043868971.1">
    <property type="nucleotide sequence ID" value="NZ_CP004393.1"/>
</dbReference>
<dbReference type="AlphaFoldDB" id="A0A0B5E0L3"/>
<dbReference type="STRING" id="1208324.P73_1292"/>
<evidence type="ECO:0000313" key="1">
    <source>
        <dbReference type="EMBL" id="AJE46007.1"/>
    </source>
</evidence>
<proteinExistence type="predicted"/>
<protein>
    <submittedName>
        <fullName evidence="1">Uncharacterized protein</fullName>
    </submittedName>
</protein>
<evidence type="ECO:0000313" key="2">
    <source>
        <dbReference type="Proteomes" id="UP000031521"/>
    </source>
</evidence>
<sequence length="100" mass="10822">MIGGRWAVRLALAAALAAALLGLWGWAQATRAKALEARLEAAEAAIAGYEEAARIRRKTDRVLEQLRGEAAQLDTYLDTMEGGDAPLSDFLSDAARRLWP</sequence>
<reference evidence="1 2" key="1">
    <citation type="journal article" date="2014" name="Int. J. Syst. Evol. Microbiol.">
        <title>Celeribacter indicus sp. nov., a polycyclic aromatic hydrocarbon-degrading bacterium from deep-sea sediment and reclassification of Huaishuia halophila as Celeribacter halophilus comb. nov.</title>
        <authorList>
            <person name="Lai Q."/>
            <person name="Cao J."/>
            <person name="Yuan J."/>
            <person name="Li F."/>
            <person name="Shao Z."/>
        </authorList>
    </citation>
    <scope>NUCLEOTIDE SEQUENCE [LARGE SCALE GENOMIC DNA]</scope>
    <source>
        <strain evidence="1">P73</strain>
    </source>
</reference>
<dbReference type="OrthoDB" id="7877110at2"/>
<dbReference type="HOGENOM" id="CLU_2300750_0_0_5"/>
<dbReference type="Proteomes" id="UP000031521">
    <property type="component" value="Chromosome"/>
</dbReference>
<dbReference type="KEGG" id="cid:P73_1292"/>
<name>A0A0B5E0L3_9RHOB</name>
<keyword evidence="2" id="KW-1185">Reference proteome</keyword>
<organism evidence="1 2">
    <name type="scientific">Celeribacter indicus</name>
    <dbReference type="NCBI Taxonomy" id="1208324"/>
    <lineage>
        <taxon>Bacteria</taxon>
        <taxon>Pseudomonadati</taxon>
        <taxon>Pseudomonadota</taxon>
        <taxon>Alphaproteobacteria</taxon>
        <taxon>Rhodobacterales</taxon>
        <taxon>Roseobacteraceae</taxon>
        <taxon>Celeribacter</taxon>
    </lineage>
</organism>
<dbReference type="EMBL" id="CP004393">
    <property type="protein sequence ID" value="AJE46007.1"/>
    <property type="molecule type" value="Genomic_DNA"/>
</dbReference>